<proteinExistence type="predicted"/>
<dbReference type="NCBIfam" id="TIGR02532">
    <property type="entry name" value="IV_pilin_GFxxxE"/>
    <property type="match status" value="1"/>
</dbReference>
<dbReference type="SUPFAM" id="SSF54523">
    <property type="entry name" value="Pili subunits"/>
    <property type="match status" value="1"/>
</dbReference>
<evidence type="ECO:0008006" key="3">
    <source>
        <dbReference type="Google" id="ProtNLM"/>
    </source>
</evidence>
<dbReference type="STRING" id="648996.Theam_1699"/>
<dbReference type="HOGENOM" id="CLU_1659880_0_0_0"/>
<dbReference type="eggNOG" id="ENOG503486J">
    <property type="taxonomic scope" value="Bacteria"/>
</dbReference>
<dbReference type="OrthoDB" id="15421at2"/>
<keyword evidence="2" id="KW-1185">Reference proteome</keyword>
<dbReference type="Gene3D" id="3.30.700.10">
    <property type="entry name" value="Glycoprotein, Type 4 Pilin"/>
    <property type="match status" value="1"/>
</dbReference>
<dbReference type="AlphaFoldDB" id="E8T5S9"/>
<dbReference type="Pfam" id="PF07963">
    <property type="entry name" value="N_methyl"/>
    <property type="match status" value="1"/>
</dbReference>
<gene>
    <name evidence="1" type="ordered locus">Theam_1699</name>
</gene>
<dbReference type="InterPro" id="IPR045584">
    <property type="entry name" value="Pilin-like"/>
</dbReference>
<accession>E8T5S9</accession>
<dbReference type="KEGG" id="tam:Theam_1699"/>
<dbReference type="PROSITE" id="PS00409">
    <property type="entry name" value="PROKAR_NTER_METHYL"/>
    <property type="match status" value="1"/>
</dbReference>
<dbReference type="RefSeq" id="WP_013538440.1">
    <property type="nucleotide sequence ID" value="NC_014926.1"/>
</dbReference>
<evidence type="ECO:0000313" key="2">
    <source>
        <dbReference type="Proteomes" id="UP000006362"/>
    </source>
</evidence>
<evidence type="ECO:0000313" key="1">
    <source>
        <dbReference type="EMBL" id="ADU97655.1"/>
    </source>
</evidence>
<reference evidence="1" key="1">
    <citation type="submission" date="2011-01" db="EMBL/GenBank/DDBJ databases">
        <title>Complete sequence of chromosome of Thermovibrio ammonificans HB-1.</title>
        <authorList>
            <consortium name="US DOE Joint Genome Institute"/>
            <person name="Lucas S."/>
            <person name="Copeland A."/>
            <person name="Lapidus A."/>
            <person name="Cheng J.-F."/>
            <person name="Goodwin L."/>
            <person name="Pitluck S."/>
            <person name="Davenport K."/>
            <person name="Detter J.C."/>
            <person name="Han C."/>
            <person name="Tapia R."/>
            <person name="Land M."/>
            <person name="Hauser L."/>
            <person name="Kyrpides N."/>
            <person name="Ivanova N."/>
            <person name="Ovchinnikova G."/>
            <person name="Vetriani C."/>
            <person name="Woyke T."/>
        </authorList>
    </citation>
    <scope>NUCLEOTIDE SEQUENCE [LARGE SCALE GENOMIC DNA]</scope>
    <source>
        <strain evidence="1">HB-1</strain>
    </source>
</reference>
<dbReference type="Proteomes" id="UP000006362">
    <property type="component" value="Chromosome"/>
</dbReference>
<sequence length="159" mass="17564">MRGFTLLELLIVLVILSLLLTVSLPALFNLSLSSRESFDNRLSSLSSQICLLGKCGSVCVDFLNGTLSLGGESLKLPLKPKTFVVPGRLVSGEQFNSFCFTPSGPTDALLVLKEGDSYRAYLFLFPTGEVYTYNLTTGEADTLKDKVEKGRLAEWFRYY</sequence>
<protein>
    <recommendedName>
        <fullName evidence="3">Prepilin-type N-terminal cleavage/methylation domain-containing protein</fullName>
    </recommendedName>
</protein>
<name>E8T5S9_THEA1</name>
<dbReference type="EMBL" id="CP002444">
    <property type="protein sequence ID" value="ADU97655.1"/>
    <property type="molecule type" value="Genomic_DNA"/>
</dbReference>
<organism evidence="1 2">
    <name type="scientific">Thermovibrio ammonificans (strain DSM 15698 / JCM 12110 / HB-1)</name>
    <dbReference type="NCBI Taxonomy" id="648996"/>
    <lineage>
        <taxon>Bacteria</taxon>
        <taxon>Pseudomonadati</taxon>
        <taxon>Aquificota</taxon>
        <taxon>Aquificia</taxon>
        <taxon>Desulfurobacteriales</taxon>
        <taxon>Desulfurobacteriaceae</taxon>
        <taxon>Thermovibrio</taxon>
    </lineage>
</organism>
<dbReference type="InterPro" id="IPR012902">
    <property type="entry name" value="N_methyl_site"/>
</dbReference>